<keyword evidence="4" id="KW-1185">Reference proteome</keyword>
<protein>
    <recommendedName>
        <fullName evidence="5">VWFD domain-containing protein</fullName>
    </recommendedName>
</protein>
<comment type="caution">
    <text evidence="3">The sequence shown here is derived from an EMBL/GenBank/DDBJ whole genome shotgun (WGS) entry which is preliminary data.</text>
</comment>
<evidence type="ECO:0008006" key="5">
    <source>
        <dbReference type="Google" id="ProtNLM"/>
    </source>
</evidence>
<evidence type="ECO:0000256" key="1">
    <source>
        <dbReference type="SAM" id="MobiDB-lite"/>
    </source>
</evidence>
<feature type="region of interest" description="Disordered" evidence="1">
    <location>
        <begin position="490"/>
        <end position="515"/>
    </location>
</feature>
<gene>
    <name evidence="3" type="ORF">MEDL_66077</name>
</gene>
<dbReference type="Proteomes" id="UP000683360">
    <property type="component" value="Unassembled WGS sequence"/>
</dbReference>
<organism evidence="3 4">
    <name type="scientific">Mytilus edulis</name>
    <name type="common">Blue mussel</name>
    <dbReference type="NCBI Taxonomy" id="6550"/>
    <lineage>
        <taxon>Eukaryota</taxon>
        <taxon>Metazoa</taxon>
        <taxon>Spiralia</taxon>
        <taxon>Lophotrochozoa</taxon>
        <taxon>Mollusca</taxon>
        <taxon>Bivalvia</taxon>
        <taxon>Autobranchia</taxon>
        <taxon>Pteriomorphia</taxon>
        <taxon>Mytilida</taxon>
        <taxon>Mytiloidea</taxon>
        <taxon>Mytilidae</taxon>
        <taxon>Mytilinae</taxon>
        <taxon>Mytilus</taxon>
    </lineage>
</organism>
<accession>A0A8S3VAA4</accession>
<feature type="signal peptide" evidence="2">
    <location>
        <begin position="1"/>
        <end position="19"/>
    </location>
</feature>
<dbReference type="AlphaFoldDB" id="A0A8S3VAA4"/>
<reference evidence="3" key="1">
    <citation type="submission" date="2021-03" db="EMBL/GenBank/DDBJ databases">
        <authorList>
            <person name="Bekaert M."/>
        </authorList>
    </citation>
    <scope>NUCLEOTIDE SEQUENCE</scope>
</reference>
<evidence type="ECO:0000313" key="3">
    <source>
        <dbReference type="EMBL" id="CAG2254630.1"/>
    </source>
</evidence>
<evidence type="ECO:0000256" key="2">
    <source>
        <dbReference type="SAM" id="SignalP"/>
    </source>
</evidence>
<proteinExistence type="predicted"/>
<name>A0A8S3VAA4_MYTED</name>
<keyword evidence="2" id="KW-0732">Signal</keyword>
<feature type="chain" id="PRO_5035919166" description="VWFD domain-containing protein" evidence="2">
    <location>
        <begin position="20"/>
        <end position="515"/>
    </location>
</feature>
<sequence>MRLKLYLLVICISSKVCYSKDLACETTKQLNDWKRSVKYEPQASDLELCDNFIEEGWYKITSKAGEKCQHLVRSLGLNVAQQTRCGCQMKMFQKGEDLYPKVNDVVDRIACASNFDGDCCKQKVPIKIKNCGTYLVYHLTPPKECNTAFCFGDKLPCPAGQSSETGFPRDVEVSIINKDDEHACLPKVTVKPIVEPDIAITKGLNKNKISTTFEKVLFNCIAVKCSLQIKEAGFTSPGPEQFSDEFCWIHSPLMYLKRSSGLQNYQLVIFDKLSLIVNERRKTTRDIRTELKMTWKKPLKTIVHQKDFSVDEGKSVQVPVELTIPIGCSYQLIFEIVTVTGAIDNMVNFEDRVTALRLYHDMNKVKTSAEELDFWRGVTLEDIRFRIKDKDEKLLGNICSSNNDPHVTTFERIIEIHILRLLLRSFSFHQKEGEYLLYRNKKVPVEITTMAGSKINIHLTQVYHFFGIRTFTITASQIDRDNTEGICGTLDGDSRNDLTPKGGNTPFHPEVSLKN</sequence>
<dbReference type="OrthoDB" id="6202504at2759"/>
<dbReference type="EMBL" id="CAJPWZ010003250">
    <property type="protein sequence ID" value="CAG2254630.1"/>
    <property type="molecule type" value="Genomic_DNA"/>
</dbReference>
<evidence type="ECO:0000313" key="4">
    <source>
        <dbReference type="Proteomes" id="UP000683360"/>
    </source>
</evidence>